<organism evidence="3 4">
    <name type="scientific">Rhizoctonia solani</name>
    <dbReference type="NCBI Taxonomy" id="456999"/>
    <lineage>
        <taxon>Eukaryota</taxon>
        <taxon>Fungi</taxon>
        <taxon>Dikarya</taxon>
        <taxon>Basidiomycota</taxon>
        <taxon>Agaricomycotina</taxon>
        <taxon>Agaricomycetes</taxon>
        <taxon>Cantharellales</taxon>
        <taxon>Ceratobasidiaceae</taxon>
        <taxon>Rhizoctonia</taxon>
    </lineage>
</organism>
<evidence type="ECO:0000259" key="2">
    <source>
        <dbReference type="Pfam" id="PF20153"/>
    </source>
</evidence>
<dbReference type="EMBL" id="CAJMWW010000281">
    <property type="protein sequence ID" value="CAE6462429.1"/>
    <property type="molecule type" value="Genomic_DNA"/>
</dbReference>
<name>A0A8H3GRG8_9AGAM</name>
<feature type="transmembrane region" description="Helical" evidence="1">
    <location>
        <begin position="254"/>
        <end position="277"/>
    </location>
</feature>
<evidence type="ECO:0000313" key="3">
    <source>
        <dbReference type="EMBL" id="CAE6462429.1"/>
    </source>
</evidence>
<proteinExistence type="predicted"/>
<protein>
    <recommendedName>
        <fullName evidence="2">DUF6535 domain-containing protein</fullName>
    </recommendedName>
</protein>
<evidence type="ECO:0000256" key="1">
    <source>
        <dbReference type="SAM" id="Phobius"/>
    </source>
</evidence>
<keyword evidence="1" id="KW-0472">Membrane</keyword>
<comment type="caution">
    <text evidence="3">The sequence shown here is derived from an EMBL/GenBank/DDBJ whole genome shotgun (WGS) entry which is preliminary data.</text>
</comment>
<sequence length="909" mass="102125">MPLYMLIRPSKKKSGTGTKGLHDYMHKHRRRTYAGSTAPQDAVPCYPVEAPQEFDVEGKELDPDAQVWKTYVREADLVDEELIDGWNKSMDVILIFAALFSAISTAFVIESYKSLKQDPVDPSSQTLLTISQTLMFIANGSQPASTPPTLEAETPVFKASAKAICVNVLWFLSLSLSVAVSLISMLAKEWCLEFMAGRTGPPGAQARRRQQRWDGLVRWRMKEVIVILPSLIHLSLLLFAIGLCVFLWDVHFGVAIPVVIVTTLAASAYFACTIVPLRYDFCPYGTVLSRFIKQFTRIRPQPSQDDPPQDEVMASALRWMIETCETPRSVDVALQSLAAAGDNLPPNTLEKCNAWGMIKRRFESIDTSEQSEQTRAASLYKRGLEAHPITRKKIDKLAYGYVNETRKLEYLVLGVQTTISSLINDIMSNTHSLDPATTAILQRCTLIGRHCLDSFVAGWGSDYTYAIEVDPEGLVEGLVTLLEQYLKGEAELEPVLYSVISASFGFVMCCNVAQRVTEQSANVGHVLRLVQAYSSGPMRPVLFFQDPITDNLILATLWLWISADYSTDLSSPTSSRYAPVETALETLWAGLMNTMYSDRSALKRLDKTRLAHGMLYLLANPNRFNLTADDSEAITTSLNMALWSPDLTFRIQNRHHTQYIQDISHNLATMANVAAFTPQICSALNILRYYAPWDDRYLLPTPEIYVFLVKYLCMSSNLNSPDTWSAHETLGYSPIPKCSPRLVEQLLMGDIISHLSNSLASDNRNQQVFARAHFGILFSMSLHEPDRSSPALNTLENALMRYPGLGNSLERQEEVAEELETELEELLTRDSDGINSYLREYVCRVLEVMLQRRCAPLPEFVSDQLKRVPDRLRGIKSLVNLETERSIVYTDVVFDSEGQLVPHSEEVRI</sequence>
<keyword evidence="1" id="KW-0812">Transmembrane</keyword>
<feature type="transmembrane region" description="Helical" evidence="1">
    <location>
        <begin position="168"/>
        <end position="187"/>
    </location>
</feature>
<evidence type="ECO:0000313" key="4">
    <source>
        <dbReference type="Proteomes" id="UP000663841"/>
    </source>
</evidence>
<feature type="transmembrane region" description="Helical" evidence="1">
    <location>
        <begin position="224"/>
        <end position="248"/>
    </location>
</feature>
<dbReference type="AlphaFoldDB" id="A0A8H3GRG8"/>
<reference evidence="3" key="1">
    <citation type="submission" date="2021-01" db="EMBL/GenBank/DDBJ databases">
        <authorList>
            <person name="Kaushik A."/>
        </authorList>
    </citation>
    <scope>NUCLEOTIDE SEQUENCE</scope>
    <source>
        <strain evidence="3">AG3-T5</strain>
    </source>
</reference>
<feature type="domain" description="DUF6535" evidence="2">
    <location>
        <begin position="68"/>
        <end position="248"/>
    </location>
</feature>
<gene>
    <name evidence="3" type="ORF">RDB_LOCUS154916</name>
</gene>
<feature type="transmembrane region" description="Helical" evidence="1">
    <location>
        <begin position="92"/>
        <end position="109"/>
    </location>
</feature>
<accession>A0A8H3GRG8</accession>
<dbReference type="Proteomes" id="UP000663841">
    <property type="component" value="Unassembled WGS sequence"/>
</dbReference>
<dbReference type="Pfam" id="PF20153">
    <property type="entry name" value="DUF6535"/>
    <property type="match status" value="1"/>
</dbReference>
<keyword evidence="1" id="KW-1133">Transmembrane helix</keyword>
<dbReference type="InterPro" id="IPR045338">
    <property type="entry name" value="DUF6535"/>
</dbReference>